<gene>
    <name evidence="3" type="ORF">VIS_S18_DB-B8_0038</name>
    <name evidence="2" type="ORF">VIS_S18DAB70038</name>
</gene>
<name>H6RHC2_9BACT</name>
<proteinExistence type="predicted"/>
<evidence type="ECO:0000313" key="2">
    <source>
        <dbReference type="EMBL" id="CCG00393.1"/>
    </source>
</evidence>
<dbReference type="AlphaFoldDB" id="H6RHC2"/>
<reference evidence="3" key="2">
    <citation type="submission" date="2012-02" db="EMBL/GenBank/DDBJ databases">
        <authorList>
            <person name="Genoscope - CEA"/>
        </authorList>
    </citation>
    <scope>NUCLEOTIDE SEQUENCE</scope>
</reference>
<dbReference type="EMBL" id="FO117607">
    <property type="protein sequence ID" value="CCG00433.1"/>
    <property type="molecule type" value="Genomic_DNA"/>
</dbReference>
<feature type="chain" id="PRO_5010834945" evidence="1">
    <location>
        <begin position="19"/>
        <end position="250"/>
    </location>
</feature>
<protein>
    <submittedName>
        <fullName evidence="3">Uncharacterized protein</fullName>
    </submittedName>
</protein>
<reference evidence="3" key="1">
    <citation type="journal article" date="2012" name="Environ. Microbiol.">
        <title>Genomic content of uncultured Bacteroidetes from contrasting oceanic provinces in the North Atlantic Ocean.</title>
        <authorList>
            <person name="Gomez-Pereira P.R."/>
            <person name="Schuler M."/>
            <person name="Fuchs B.M."/>
            <person name="Bennke C."/>
            <person name="Teeling H."/>
            <person name="Waldmann J."/>
            <person name="Richter M."/>
            <person name="Barbe V."/>
            <person name="Bataille E."/>
            <person name="Glockner F.O."/>
            <person name="Amann R."/>
        </authorList>
    </citation>
    <scope>NUCLEOTIDE SEQUENCE</scope>
</reference>
<sequence>MKNLLLTLLMFVTLSTFSQSSTWIPVVIEEGKDMEYLAFEKNWMSINKALIDAGYRTGWSVWKRTPKDGDDGWAQYYVVVGNNDDKQLSQEEWAPFMQKALGKSQRAISKMMDGSGIIAEARPLQISWVGGTVYAGSSIKPGDKMYFHYMTQQNENFEELELNVWQPIAEDQIIEGTRKFWGLAKVDNKSDNFPGDATHIAFNIMNGDTFAQTQSTTPNWDFKTTQMMGLVQESREMLDAEELTCVYILN</sequence>
<organism evidence="3">
    <name type="scientific">uncultured Flavobacteriia bacterium</name>
    <dbReference type="NCBI Taxonomy" id="212695"/>
    <lineage>
        <taxon>Bacteria</taxon>
        <taxon>Pseudomonadati</taxon>
        <taxon>Bacteroidota</taxon>
        <taxon>Flavobacteriia</taxon>
        <taxon>environmental samples</taxon>
    </lineage>
</organism>
<evidence type="ECO:0000313" key="3">
    <source>
        <dbReference type="EMBL" id="CCG00433.1"/>
    </source>
</evidence>
<feature type="signal peptide" evidence="1">
    <location>
        <begin position="1"/>
        <end position="18"/>
    </location>
</feature>
<keyword evidence="1" id="KW-0732">Signal</keyword>
<dbReference type="EMBL" id="FO117606">
    <property type="protein sequence ID" value="CCG00393.1"/>
    <property type="molecule type" value="Genomic_DNA"/>
</dbReference>
<evidence type="ECO:0000256" key="1">
    <source>
        <dbReference type="SAM" id="SignalP"/>
    </source>
</evidence>
<accession>H6RHC2</accession>